<dbReference type="InterPro" id="IPR036388">
    <property type="entry name" value="WH-like_DNA-bd_sf"/>
</dbReference>
<feature type="domain" description="RNA polymerase sigma-70 region 2" evidence="5">
    <location>
        <begin position="15"/>
        <end position="80"/>
    </location>
</feature>
<dbReference type="RefSeq" id="WP_123331203.1">
    <property type="nucleotide sequence ID" value="NZ_JALQCW010000062.1"/>
</dbReference>
<dbReference type="GO" id="GO:0006352">
    <property type="term" value="P:DNA-templated transcription initiation"/>
    <property type="evidence" value="ECO:0007669"/>
    <property type="project" value="InterPro"/>
</dbReference>
<dbReference type="PANTHER" id="PTHR43133">
    <property type="entry name" value="RNA POLYMERASE ECF-TYPE SIGMA FACTO"/>
    <property type="match status" value="1"/>
</dbReference>
<dbReference type="Proteomes" id="UP001155059">
    <property type="component" value="Unassembled WGS sequence"/>
</dbReference>
<protein>
    <submittedName>
        <fullName evidence="7">Sigma-70 family RNA polymerase sigma factor</fullName>
    </submittedName>
</protein>
<evidence type="ECO:0000313" key="7">
    <source>
        <dbReference type="EMBL" id="MCK9800297.1"/>
    </source>
</evidence>
<dbReference type="Gene3D" id="1.10.10.10">
    <property type="entry name" value="Winged helix-like DNA-binding domain superfamily/Winged helix DNA-binding domain"/>
    <property type="match status" value="1"/>
</dbReference>
<organism evidence="7 9">
    <name type="scientific">Pseudomonas morbosilactucae</name>
    <dbReference type="NCBI Taxonomy" id="2938197"/>
    <lineage>
        <taxon>Bacteria</taxon>
        <taxon>Pseudomonadati</taxon>
        <taxon>Pseudomonadota</taxon>
        <taxon>Gammaproteobacteria</taxon>
        <taxon>Pseudomonadales</taxon>
        <taxon>Pseudomonadaceae</taxon>
        <taxon>Pseudomonas</taxon>
    </lineage>
</organism>
<dbReference type="SUPFAM" id="SSF88946">
    <property type="entry name" value="Sigma2 domain of RNA polymerase sigma factors"/>
    <property type="match status" value="1"/>
</dbReference>
<keyword evidence="4" id="KW-0804">Transcription</keyword>
<dbReference type="PANTHER" id="PTHR43133:SF63">
    <property type="entry name" value="RNA POLYMERASE SIGMA FACTOR FECI-RELATED"/>
    <property type="match status" value="1"/>
</dbReference>
<dbReference type="InterPro" id="IPR013324">
    <property type="entry name" value="RNA_pol_sigma_r3/r4-like"/>
</dbReference>
<name>A0A9X1Z0C9_9PSED</name>
<comment type="similarity">
    <text evidence="1">Belongs to the sigma-70 factor family. ECF subfamily.</text>
</comment>
<dbReference type="CDD" id="cd06171">
    <property type="entry name" value="Sigma70_r4"/>
    <property type="match status" value="1"/>
</dbReference>
<dbReference type="InterPro" id="IPR014284">
    <property type="entry name" value="RNA_pol_sigma-70_dom"/>
</dbReference>
<evidence type="ECO:0000313" key="10">
    <source>
        <dbReference type="Proteomes" id="UP001155163"/>
    </source>
</evidence>
<dbReference type="Pfam" id="PF04542">
    <property type="entry name" value="Sigma70_r2"/>
    <property type="match status" value="1"/>
</dbReference>
<evidence type="ECO:0000256" key="3">
    <source>
        <dbReference type="ARBA" id="ARBA00023082"/>
    </source>
</evidence>
<evidence type="ECO:0000313" key="9">
    <source>
        <dbReference type="Proteomes" id="UP001155059"/>
    </source>
</evidence>
<evidence type="ECO:0000259" key="6">
    <source>
        <dbReference type="Pfam" id="PF08281"/>
    </source>
</evidence>
<keyword evidence="2" id="KW-0805">Transcription regulation</keyword>
<evidence type="ECO:0000259" key="5">
    <source>
        <dbReference type="Pfam" id="PF04542"/>
    </source>
</evidence>
<evidence type="ECO:0000256" key="1">
    <source>
        <dbReference type="ARBA" id="ARBA00010641"/>
    </source>
</evidence>
<evidence type="ECO:0000256" key="4">
    <source>
        <dbReference type="ARBA" id="ARBA00023163"/>
    </source>
</evidence>
<dbReference type="InterPro" id="IPR013249">
    <property type="entry name" value="RNA_pol_sigma70_r4_t2"/>
</dbReference>
<dbReference type="GO" id="GO:0016987">
    <property type="term" value="F:sigma factor activity"/>
    <property type="evidence" value="ECO:0007669"/>
    <property type="project" value="UniProtKB-KW"/>
</dbReference>
<dbReference type="SUPFAM" id="SSF88659">
    <property type="entry name" value="Sigma3 and sigma4 domains of RNA polymerase sigma factors"/>
    <property type="match status" value="1"/>
</dbReference>
<dbReference type="AlphaFoldDB" id="A0A9X1Z0C9"/>
<gene>
    <name evidence="7" type="ORF">M1B34_22035</name>
    <name evidence="8" type="ORF">M1B35_10160</name>
</gene>
<dbReference type="GO" id="GO:0003677">
    <property type="term" value="F:DNA binding"/>
    <property type="evidence" value="ECO:0007669"/>
    <property type="project" value="InterPro"/>
</dbReference>
<dbReference type="InterPro" id="IPR039425">
    <property type="entry name" value="RNA_pol_sigma-70-like"/>
</dbReference>
<reference evidence="9 10" key="1">
    <citation type="journal article" date="2022" name="Int. J. Syst. Evol. Microbiol.">
        <title>Pseudomonas aegrilactucae sp. nov. and Pseudomonas morbosilactucae sp. nov., pathogens causing bacterial rot of lettuce in Japan.</title>
        <authorList>
            <person name="Sawada H."/>
            <person name="Fujikawa T."/>
            <person name="Satou M."/>
        </authorList>
    </citation>
    <scope>NUCLEOTIDE SEQUENCE [LARGE SCALE GENOMIC DNA]</scope>
    <source>
        <strain evidence="7 9">MAFF 302030</strain>
        <strain evidence="8 10">MAFF 302046</strain>
    </source>
</reference>
<evidence type="ECO:0000313" key="8">
    <source>
        <dbReference type="EMBL" id="MCK9814484.1"/>
    </source>
</evidence>
<reference evidence="9 10" key="2">
    <citation type="journal article" date="2023" name="Plant Pathol.">
        <title>Dismantling and reorganizing Pseudomonas marginalis sensu#lato.</title>
        <authorList>
            <person name="Sawada H."/>
            <person name="Fujikawa T."/>
            <person name="Satou M."/>
        </authorList>
    </citation>
    <scope>NUCLEOTIDE SEQUENCE [LARGE SCALE GENOMIC DNA]</scope>
    <source>
        <strain evidence="7 9">MAFF 302030</strain>
        <strain evidence="8 10">MAFF 302046</strain>
    </source>
</reference>
<dbReference type="InterPro" id="IPR007627">
    <property type="entry name" value="RNA_pol_sigma70_r2"/>
</dbReference>
<dbReference type="EMBL" id="JALQCX010000015">
    <property type="protein sequence ID" value="MCK9814484.1"/>
    <property type="molecule type" value="Genomic_DNA"/>
</dbReference>
<keyword evidence="3" id="KW-0731">Sigma factor</keyword>
<feature type="domain" description="RNA polymerase sigma factor 70 region 4 type 2" evidence="6">
    <location>
        <begin position="113"/>
        <end position="165"/>
    </location>
</feature>
<proteinExistence type="inferred from homology"/>
<sequence>MQASHSSQADSLDALYKGYHSWLLSWLRRRLDCPQNAADMAQDTFVRLLAVGAYTVPREPRAFLATIARRLLVDRSRRQKLEQAYREELERHAEYMELAPSPEQVLAAVQALEQIARALSRMSARAQQAFILRHLEGYSHAQIAEQLQVSVKSVQKYLVQALLHCHAAADPLS</sequence>
<dbReference type="NCBIfam" id="TIGR02937">
    <property type="entry name" value="sigma70-ECF"/>
    <property type="match status" value="1"/>
</dbReference>
<dbReference type="EMBL" id="JALQCW010000062">
    <property type="protein sequence ID" value="MCK9800297.1"/>
    <property type="molecule type" value="Genomic_DNA"/>
</dbReference>
<dbReference type="Gene3D" id="1.10.1740.10">
    <property type="match status" value="1"/>
</dbReference>
<dbReference type="Proteomes" id="UP001155163">
    <property type="component" value="Unassembled WGS sequence"/>
</dbReference>
<accession>A0A9X1Z0C9</accession>
<dbReference type="Pfam" id="PF08281">
    <property type="entry name" value="Sigma70_r4_2"/>
    <property type="match status" value="1"/>
</dbReference>
<dbReference type="InterPro" id="IPR013325">
    <property type="entry name" value="RNA_pol_sigma_r2"/>
</dbReference>
<keyword evidence="10" id="KW-1185">Reference proteome</keyword>
<evidence type="ECO:0000256" key="2">
    <source>
        <dbReference type="ARBA" id="ARBA00023015"/>
    </source>
</evidence>
<comment type="caution">
    <text evidence="7">The sequence shown here is derived from an EMBL/GenBank/DDBJ whole genome shotgun (WGS) entry which is preliminary data.</text>
</comment>